<dbReference type="InterPro" id="IPR001708">
    <property type="entry name" value="YidC/ALB3/OXA1/COX18"/>
</dbReference>
<accession>A0A5C8G7Q3</accession>
<feature type="transmembrane region" description="Helical" evidence="6">
    <location>
        <begin position="150"/>
        <end position="171"/>
    </location>
</feature>
<dbReference type="SUPFAM" id="SSF53649">
    <property type="entry name" value="Alkaline phosphatase-like"/>
    <property type="match status" value="1"/>
</dbReference>
<dbReference type="GO" id="GO:0051205">
    <property type="term" value="P:protein insertion into membrane"/>
    <property type="evidence" value="ECO:0007669"/>
    <property type="project" value="TreeGrafter"/>
</dbReference>
<organism evidence="8 9">
    <name type="scientific">Brachyspira aalborgi</name>
    <dbReference type="NCBI Taxonomy" id="29522"/>
    <lineage>
        <taxon>Bacteria</taxon>
        <taxon>Pseudomonadati</taxon>
        <taxon>Spirochaetota</taxon>
        <taxon>Spirochaetia</taxon>
        <taxon>Brachyspirales</taxon>
        <taxon>Brachyspiraceae</taxon>
        <taxon>Brachyspira</taxon>
    </lineage>
</organism>
<dbReference type="GO" id="GO:0005886">
    <property type="term" value="C:plasma membrane"/>
    <property type="evidence" value="ECO:0007669"/>
    <property type="project" value="TreeGrafter"/>
</dbReference>
<keyword evidence="3 6" id="KW-1133">Transmembrane helix</keyword>
<comment type="subcellular location">
    <subcellularLocation>
        <location evidence="1 5">Membrane</location>
        <topology evidence="1 5">Multi-pass membrane protein</topology>
    </subcellularLocation>
</comment>
<evidence type="ECO:0000259" key="7">
    <source>
        <dbReference type="Pfam" id="PF02096"/>
    </source>
</evidence>
<feature type="transmembrane region" description="Helical" evidence="6">
    <location>
        <begin position="37"/>
        <end position="55"/>
    </location>
</feature>
<comment type="caution">
    <text evidence="8">The sequence shown here is derived from an EMBL/GenBank/DDBJ whole genome shotgun (WGS) entry which is preliminary data.</text>
</comment>
<keyword evidence="4 6" id="KW-0472">Membrane</keyword>
<gene>
    <name evidence="8" type="ORF">EPJ67_03055</name>
</gene>
<evidence type="ECO:0000256" key="1">
    <source>
        <dbReference type="ARBA" id="ARBA00004141"/>
    </source>
</evidence>
<proteinExistence type="inferred from homology"/>
<dbReference type="Pfam" id="PF02096">
    <property type="entry name" value="60KD_IMP"/>
    <property type="match status" value="1"/>
</dbReference>
<evidence type="ECO:0000256" key="3">
    <source>
        <dbReference type="ARBA" id="ARBA00022989"/>
    </source>
</evidence>
<dbReference type="InterPro" id="IPR017850">
    <property type="entry name" value="Alkaline_phosphatase_core_sf"/>
</dbReference>
<dbReference type="AlphaFoldDB" id="A0A5C8G7Q3"/>
<dbReference type="Proteomes" id="UP000325013">
    <property type="component" value="Unassembled WGS sequence"/>
</dbReference>
<feature type="transmembrane region" description="Helical" evidence="6">
    <location>
        <begin position="499"/>
        <end position="517"/>
    </location>
</feature>
<dbReference type="OrthoDB" id="354737at2"/>
<feature type="transmembrane region" description="Helical" evidence="6">
    <location>
        <begin position="183"/>
        <end position="198"/>
    </location>
</feature>
<protein>
    <recommendedName>
        <fullName evidence="7">Membrane insertase YidC/Oxa/ALB C-terminal domain-containing protein</fullName>
    </recommendedName>
</protein>
<feature type="transmembrane region" description="Helical" evidence="6">
    <location>
        <begin position="424"/>
        <end position="447"/>
    </location>
</feature>
<dbReference type="PANTHER" id="PTHR12428">
    <property type="entry name" value="OXA1"/>
    <property type="match status" value="1"/>
</dbReference>
<feature type="transmembrane region" description="Helical" evidence="6">
    <location>
        <begin position="349"/>
        <end position="370"/>
    </location>
</feature>
<keyword evidence="2 5" id="KW-0812">Transmembrane</keyword>
<dbReference type="GO" id="GO:0032977">
    <property type="term" value="F:membrane insertase activity"/>
    <property type="evidence" value="ECO:0007669"/>
    <property type="project" value="InterPro"/>
</dbReference>
<feature type="transmembrane region" description="Helical" evidence="6">
    <location>
        <begin position="454"/>
        <end position="473"/>
    </location>
</feature>
<feature type="domain" description="Membrane insertase YidC/Oxa/ALB C-terminal" evidence="7">
    <location>
        <begin position="33"/>
        <end position="222"/>
    </location>
</feature>
<dbReference type="InterPro" id="IPR028055">
    <property type="entry name" value="YidC/Oxa/ALB_C"/>
</dbReference>
<comment type="similarity">
    <text evidence="5">Belongs to the OXA1/ALB3/YidC family.</text>
</comment>
<feature type="transmembrane region" description="Helical" evidence="6">
    <location>
        <begin position="102"/>
        <end position="124"/>
    </location>
</feature>
<evidence type="ECO:0000313" key="9">
    <source>
        <dbReference type="Proteomes" id="UP000325013"/>
    </source>
</evidence>
<evidence type="ECO:0000256" key="6">
    <source>
        <dbReference type="SAM" id="Phobius"/>
    </source>
</evidence>
<dbReference type="Gene3D" id="3.40.720.10">
    <property type="entry name" value="Alkaline Phosphatase, subunit A"/>
    <property type="match status" value="1"/>
</dbReference>
<feature type="transmembrane region" description="Helical" evidence="6">
    <location>
        <begin position="5"/>
        <end position="25"/>
    </location>
</feature>
<feature type="transmembrane region" description="Helical" evidence="6">
    <location>
        <begin position="204"/>
        <end position="221"/>
    </location>
</feature>
<evidence type="ECO:0000256" key="5">
    <source>
        <dbReference type="RuleBase" id="RU003945"/>
    </source>
</evidence>
<feature type="transmembrane region" description="Helical" evidence="6">
    <location>
        <begin position="390"/>
        <end position="412"/>
    </location>
</feature>
<evidence type="ECO:0000256" key="2">
    <source>
        <dbReference type="ARBA" id="ARBA00022692"/>
    </source>
</evidence>
<evidence type="ECO:0000256" key="4">
    <source>
        <dbReference type="ARBA" id="ARBA00023136"/>
    </source>
</evidence>
<dbReference type="EMBL" id="SAYJ01000011">
    <property type="protein sequence ID" value="TXJ57896.1"/>
    <property type="molecule type" value="Genomic_DNA"/>
</dbReference>
<feature type="transmembrane region" description="Helical" evidence="6">
    <location>
        <begin position="242"/>
        <end position="260"/>
    </location>
</feature>
<name>A0A5C8G7Q3_9SPIR</name>
<reference evidence="8 9" key="1">
    <citation type="journal article" date="1992" name="Lakartidningen">
        <title>[Penicillin V and not amoxicillin is the first choice preparation in acute otitis].</title>
        <authorList>
            <person name="Kamme C."/>
            <person name="Lundgren K."/>
            <person name="Prellner K."/>
        </authorList>
    </citation>
    <scope>NUCLEOTIDE SEQUENCE [LARGE SCALE GENOMIC DNA]</scope>
    <source>
        <strain evidence="8 9">PC2777IV</strain>
    </source>
</reference>
<dbReference type="PANTHER" id="PTHR12428:SF65">
    <property type="entry name" value="CYTOCHROME C OXIDASE ASSEMBLY PROTEIN COX18, MITOCHONDRIAL"/>
    <property type="match status" value="1"/>
</dbReference>
<evidence type="ECO:0000313" key="8">
    <source>
        <dbReference type="EMBL" id="TXJ57896.1"/>
    </source>
</evidence>
<feature type="transmembrane region" description="Helical" evidence="6">
    <location>
        <begin position="524"/>
        <end position="542"/>
    </location>
</feature>
<sequence>MLFDILYNITIYPIEFIIEIVFYLFNNVFKSGYATSLFFLSLIINFISLPLYNIAESWQAKERAIQEKMKPMIDNIKAVYKGDQRYLLIRTCQRINGYKTIYAFRGTLGLLIQIPFFLAAYNFIHNLSGLQLGSFLFIKDFSKPDGILNIGNISVNILPFIMTLFSLLAGLVYSKKLRFKESLPLYIVSLIFLVLLYNSPSGLVFYWTLNCLFSLIKNIFIEYKLYKVFVVNKNKILKCYNVFFIILTIIFILLLSLGNIERKGYLGDFEFLNEMDNYKYIGTVKYYNKLFKNSDIFQLIGNKNKFDDILEDVEFFGISTIVVNFSIKEKIENIDRDIVIYYQLKPRNYLLNIYAFLLTITFIINLGNIYKLISNNNEINIYFKNNRNKLIIVSCLIISLLSGLFIPSSLIGNSPAEFKSPFDLIINDFSMSLGLFLFYPLFIYILFSDKIKNYLTLLLIFVASFVLINTFIMKGNYMNINADFVFDNTDLLKASLKEILLTIILTVILISIIILILKNNKAIFLINIYSIVLLVLISISIFDISKIIKGHNKLKNIQVDNKSSDIKIFNMSKTGENIFVFVLDRAINSYWIDAFERFPNYKKDFDGFVFYPNNVSFSTSTITIASLYGGYDYLPYEISTNGGYNLKEKHNQALLTIPLALEKYDYKSAMLEPTYVNLSDTLDKKIFKDYTNISVYDNSSILNYSLNNYLNLDSDFNIEELTKLEQKNKIIRFSIFRMLPINLRYDFYRDKGWFLSSSSFQRINSSIRYYSMLLSTPFFVSIKQRGDYYNSLYNIITHEPAFFSSDFLPYSELKEVDNKDLDIYKDNNSVRHFYANIASINCITNFITYLKKNNIYDNTKIIIVSDHGRNVNTKAFDKNIEFANWYNALLMYKDFNSKGEIKIETNFMTIADTPYLATKHLDKAKNPSTENIITNDYKNNGVYLINVNTWKSEGQFSNRYNFNQYYYVKDNIFDINNWKKFQINWKTKETKEIELK</sequence>